<keyword evidence="4" id="KW-1185">Reference proteome</keyword>
<reference evidence="3" key="1">
    <citation type="submission" date="2021-03" db="EMBL/GenBank/DDBJ databases">
        <title>Antimicrobial resistance genes in bacteria isolated from Japanese honey, and their potential for conferring macrolide and lincosamide resistance in the American foulbrood pathogen Paenibacillus larvae.</title>
        <authorList>
            <person name="Okamoto M."/>
            <person name="Kumagai M."/>
            <person name="Kanamori H."/>
            <person name="Takamatsu D."/>
        </authorList>
    </citation>
    <scope>NUCLEOTIDE SEQUENCE</scope>
    <source>
        <strain evidence="3">J27TS8</strain>
    </source>
</reference>
<dbReference type="CDD" id="cd02696">
    <property type="entry name" value="MurNAc-LAA"/>
    <property type="match status" value="1"/>
</dbReference>
<dbReference type="GO" id="GO:0008745">
    <property type="term" value="F:N-acetylmuramoyl-L-alanine amidase activity"/>
    <property type="evidence" value="ECO:0007669"/>
    <property type="project" value="InterPro"/>
</dbReference>
<comment type="caution">
    <text evidence="3">The sequence shown here is derived from an EMBL/GenBank/DDBJ whole genome shotgun (WGS) entry which is preliminary data.</text>
</comment>
<accession>A0A920BUM1</accession>
<evidence type="ECO:0000313" key="3">
    <source>
        <dbReference type="EMBL" id="GIN62452.1"/>
    </source>
</evidence>
<proteinExistence type="predicted"/>
<dbReference type="Proteomes" id="UP000682111">
    <property type="component" value="Unassembled WGS sequence"/>
</dbReference>
<dbReference type="SUPFAM" id="SSF53187">
    <property type="entry name" value="Zn-dependent exopeptidases"/>
    <property type="match status" value="1"/>
</dbReference>
<dbReference type="Gene3D" id="3.40.630.40">
    <property type="entry name" value="Zn-dependent exopeptidases"/>
    <property type="match status" value="1"/>
</dbReference>
<organism evidence="3 4">
    <name type="scientific">Robertmurraya siralis</name>
    <dbReference type="NCBI Taxonomy" id="77777"/>
    <lineage>
        <taxon>Bacteria</taxon>
        <taxon>Bacillati</taxon>
        <taxon>Bacillota</taxon>
        <taxon>Bacilli</taxon>
        <taxon>Bacillales</taxon>
        <taxon>Bacillaceae</taxon>
        <taxon>Robertmurraya</taxon>
    </lineage>
</organism>
<sequence length="225" mass="25323">MSLGNASEELKWKEGRNMKKIVWLFGLLLFIVIGSACSDDRLKVVIDPGHGGIDAGATGVSGKYEKDFTLSLSKKVEQLLKKESDIKVLMTRSDDTFISQESRQRPKYANEVKADLFISIHGNTFSDSSVSGTETFYYHKNSQSFAEIMQKHVVEATGFRDRGAMERDLFVVKETEMPAALLEIGYLTNQEDEAKMWTDDFQNRVAASIVAGIKEYQESLERAEE</sequence>
<dbReference type="GO" id="GO:0030288">
    <property type="term" value="C:outer membrane-bounded periplasmic space"/>
    <property type="evidence" value="ECO:0007669"/>
    <property type="project" value="TreeGrafter"/>
</dbReference>
<evidence type="ECO:0000313" key="4">
    <source>
        <dbReference type="Proteomes" id="UP000682111"/>
    </source>
</evidence>
<dbReference type="AlphaFoldDB" id="A0A920BUM1"/>
<dbReference type="InterPro" id="IPR050695">
    <property type="entry name" value="N-acetylmuramoyl_amidase_3"/>
</dbReference>
<dbReference type="PANTHER" id="PTHR30404:SF0">
    <property type="entry name" value="N-ACETYLMURAMOYL-L-ALANINE AMIDASE AMIC"/>
    <property type="match status" value="1"/>
</dbReference>
<protein>
    <recommendedName>
        <fullName evidence="2">MurNAc-LAA domain-containing protein</fullName>
    </recommendedName>
</protein>
<dbReference type="EMBL" id="BORC01000003">
    <property type="protein sequence ID" value="GIN62452.1"/>
    <property type="molecule type" value="Genomic_DNA"/>
</dbReference>
<name>A0A920BUM1_9BACI</name>
<gene>
    <name evidence="3" type="ORF">J27TS8_24450</name>
</gene>
<evidence type="ECO:0000259" key="2">
    <source>
        <dbReference type="SMART" id="SM00646"/>
    </source>
</evidence>
<dbReference type="GO" id="GO:0009253">
    <property type="term" value="P:peptidoglycan catabolic process"/>
    <property type="evidence" value="ECO:0007669"/>
    <property type="project" value="InterPro"/>
</dbReference>
<dbReference type="Pfam" id="PF01520">
    <property type="entry name" value="Amidase_3"/>
    <property type="match status" value="1"/>
</dbReference>
<dbReference type="PANTHER" id="PTHR30404">
    <property type="entry name" value="N-ACETYLMURAMOYL-L-ALANINE AMIDASE"/>
    <property type="match status" value="1"/>
</dbReference>
<keyword evidence="1" id="KW-0378">Hydrolase</keyword>
<evidence type="ECO:0000256" key="1">
    <source>
        <dbReference type="ARBA" id="ARBA00022801"/>
    </source>
</evidence>
<dbReference type="SMART" id="SM00646">
    <property type="entry name" value="Ami_3"/>
    <property type="match status" value="1"/>
</dbReference>
<dbReference type="InterPro" id="IPR002508">
    <property type="entry name" value="MurNAc-LAA_cat"/>
</dbReference>
<feature type="domain" description="MurNAc-LAA" evidence="2">
    <location>
        <begin position="106"/>
        <end position="214"/>
    </location>
</feature>